<organism evidence="3 4">
    <name type="scientific">Actinomadura fibrosa</name>
    <dbReference type="NCBI Taxonomy" id="111802"/>
    <lineage>
        <taxon>Bacteria</taxon>
        <taxon>Bacillati</taxon>
        <taxon>Actinomycetota</taxon>
        <taxon>Actinomycetes</taxon>
        <taxon>Streptosporangiales</taxon>
        <taxon>Thermomonosporaceae</taxon>
        <taxon>Actinomadura</taxon>
    </lineage>
</organism>
<dbReference type="Proteomes" id="UP001597063">
    <property type="component" value="Unassembled WGS sequence"/>
</dbReference>
<feature type="compositionally biased region" description="Basic residues" evidence="1">
    <location>
        <begin position="181"/>
        <end position="190"/>
    </location>
</feature>
<dbReference type="EMBL" id="JBHTGP010000011">
    <property type="protein sequence ID" value="MFD0687106.1"/>
    <property type="molecule type" value="Genomic_DNA"/>
</dbReference>
<feature type="compositionally biased region" description="Low complexity" evidence="1">
    <location>
        <begin position="233"/>
        <end position="242"/>
    </location>
</feature>
<evidence type="ECO:0000313" key="4">
    <source>
        <dbReference type="Proteomes" id="UP001597063"/>
    </source>
</evidence>
<comment type="caution">
    <text evidence="3">The sequence shown here is derived from an EMBL/GenBank/DDBJ whole genome shotgun (WGS) entry which is preliminary data.</text>
</comment>
<feature type="compositionally biased region" description="Low complexity" evidence="1">
    <location>
        <begin position="32"/>
        <end position="41"/>
    </location>
</feature>
<feature type="region of interest" description="Disordered" evidence="1">
    <location>
        <begin position="1"/>
        <end position="242"/>
    </location>
</feature>
<feature type="compositionally biased region" description="Low complexity" evidence="1">
    <location>
        <begin position="291"/>
        <end position="301"/>
    </location>
</feature>
<keyword evidence="2" id="KW-0812">Transmembrane</keyword>
<evidence type="ECO:0000313" key="3">
    <source>
        <dbReference type="EMBL" id="MFD0687106.1"/>
    </source>
</evidence>
<gene>
    <name evidence="3" type="ORF">ACFQZM_21585</name>
</gene>
<feature type="compositionally biased region" description="Low complexity" evidence="1">
    <location>
        <begin position="105"/>
        <end position="118"/>
    </location>
</feature>
<sequence>MDADEPGRRKGGPRRTPASRTGRQPAQRRTLGRPAAPRRAGSSGGPRPERSGRRSRPAPPQAEPVQYDEPGYDATGYESAGYGTPGYEAGGYDATGYGDAGYGDQGYQDPQYQDAPYAGAPTPAQPYQDPGYSGGGYQDARYQDAGYQEAGYQDAGYQGGEYPEVAYEESGAADVQPAKRAPGRKGKAQQRGKGGAVRKGAKAPQQRPAKKGRGGVVKPPAASTAPPPPAAAPVPGSRPAGRAGKALAGPKLYFGAAGALGAVVTIGLAAVAVLGGGGDDQQGRRAPAAPPAGAAATGPSPASYSSSGSSAAYAAIAARTSDAAPLTEAEAFPESASSVSVPDGSGKLTLRAKKLDRDCSAAVWGATVAADLAKGGCTQAARTLYADTKRGYGLAVAVFNLAGSADADRFVETLDQSRGGGFVRPLSAPAPLASFGQGFGMARGLAEGHYAVVAWAQRLDGRGDETDETLLSLLIEGGKAPAVLGRAAGAGH</sequence>
<keyword evidence="2" id="KW-1133">Transmembrane helix</keyword>
<reference evidence="4" key="1">
    <citation type="journal article" date="2019" name="Int. J. Syst. Evol. Microbiol.">
        <title>The Global Catalogue of Microorganisms (GCM) 10K type strain sequencing project: providing services to taxonomists for standard genome sequencing and annotation.</title>
        <authorList>
            <consortium name="The Broad Institute Genomics Platform"/>
            <consortium name="The Broad Institute Genome Sequencing Center for Infectious Disease"/>
            <person name="Wu L."/>
            <person name="Ma J."/>
        </authorList>
    </citation>
    <scope>NUCLEOTIDE SEQUENCE [LARGE SCALE GENOMIC DNA]</scope>
    <source>
        <strain evidence="4">JCM 9371</strain>
    </source>
</reference>
<evidence type="ECO:0000256" key="2">
    <source>
        <dbReference type="SAM" id="Phobius"/>
    </source>
</evidence>
<protein>
    <submittedName>
        <fullName evidence="3">Uncharacterized protein</fullName>
    </submittedName>
</protein>
<accession>A0ABW2XL67</accession>
<feature type="region of interest" description="Disordered" evidence="1">
    <location>
        <begin position="278"/>
        <end position="301"/>
    </location>
</feature>
<proteinExistence type="predicted"/>
<name>A0ABW2XL67_9ACTN</name>
<evidence type="ECO:0000256" key="1">
    <source>
        <dbReference type="SAM" id="MobiDB-lite"/>
    </source>
</evidence>
<feature type="transmembrane region" description="Helical" evidence="2">
    <location>
        <begin position="252"/>
        <end position="275"/>
    </location>
</feature>
<feature type="compositionally biased region" description="Low complexity" evidence="1">
    <location>
        <begin position="86"/>
        <end position="97"/>
    </location>
</feature>
<keyword evidence="4" id="KW-1185">Reference proteome</keyword>
<keyword evidence="2" id="KW-0472">Membrane</keyword>
<dbReference type="RefSeq" id="WP_131756977.1">
    <property type="nucleotide sequence ID" value="NZ_CAACUY010000023.1"/>
</dbReference>